<evidence type="ECO:0000313" key="2">
    <source>
        <dbReference type="EMBL" id="NEV92470.1"/>
    </source>
</evidence>
<proteinExistence type="predicted"/>
<gene>
    <name evidence="2" type="ORF">GUR47_38210</name>
</gene>
<organism evidence="2">
    <name type="scientific">Streptomyces tendae</name>
    <dbReference type="NCBI Taxonomy" id="1932"/>
    <lineage>
        <taxon>Bacteria</taxon>
        <taxon>Bacillati</taxon>
        <taxon>Actinomycetota</taxon>
        <taxon>Actinomycetes</taxon>
        <taxon>Kitasatosporales</taxon>
        <taxon>Streptomycetaceae</taxon>
        <taxon>Streptomyces</taxon>
    </lineage>
</organism>
<dbReference type="AlphaFoldDB" id="A0A6B3QZG7"/>
<name>A0A6B3QZG7_STRTE</name>
<feature type="region of interest" description="Disordered" evidence="1">
    <location>
        <begin position="261"/>
        <end position="283"/>
    </location>
</feature>
<dbReference type="EMBL" id="JAAIFS010000015">
    <property type="protein sequence ID" value="NEV92470.1"/>
    <property type="molecule type" value="Genomic_DNA"/>
</dbReference>
<evidence type="ECO:0000256" key="1">
    <source>
        <dbReference type="SAM" id="MobiDB-lite"/>
    </source>
</evidence>
<comment type="caution">
    <text evidence="2">The sequence shown here is derived from an EMBL/GenBank/DDBJ whole genome shotgun (WGS) entry which is preliminary data.</text>
</comment>
<reference evidence="2" key="1">
    <citation type="journal article" date="2020" name="Microorganisms">
        <title>Isolation, Genomic and Metabolomic Characterization of Streptomyces tendae VITAKN with Quorum Sensing Inhibitory Activity from Southern India.</title>
        <authorList>
            <person name="Ishaque N.M."/>
            <person name="Burgsdorf I."/>
            <person name="Limlingan Malit J.J."/>
            <person name="Saha S."/>
            <person name="Teta R."/>
            <person name="Ewe D."/>
            <person name="Kannabiran K."/>
            <person name="Hrouzek P."/>
            <person name="Steindler L."/>
            <person name="Costantino V."/>
            <person name="Saurav K."/>
        </authorList>
    </citation>
    <scope>NUCLEOTIDE SEQUENCE</scope>
    <source>
        <strain evidence="2">VITAKN</strain>
    </source>
</reference>
<accession>A0A6B3QZG7</accession>
<protein>
    <submittedName>
        <fullName evidence="2">Uncharacterized protein</fullName>
    </submittedName>
</protein>
<sequence>MTKPQSNGRAFRSPITADPGPVYDLIQALRDLCEAAGNPKRATIAKECGVRSLGGLFNGRLESRELTLAVVRYLNGDEEELGSLYDAARDWEARRVRWASEEPLVLNWPRDASNMPKIPEIRENFGGFTTEADQGRGHPVRNQILAIQSEIDQYLKVLLMDLGASPEKDMRSFLRRLAEEVAMPLDRYRFRRLASIIDDFREVTSSLLQDSKVRQPSMFLVFHSYITTAEHFLEAMNSNVRQVLESRARRVQWTEDALRYAESSPSNDSKSNEILEGTVSRHPKKRTEETDAVFDIMLAAYPVLTKAIGEIRAIAEACIHVRADEEGITCDEVTRNLEEEVNTRAKLKKRLSTGKRSDNRVLHYCDVIDSWRPDRKESLLELVENLMYSMADEYRKAERAARLGKSMQSAYLANEVGKNFTPGSSREGKG</sequence>
<dbReference type="RefSeq" id="WP_164461221.1">
    <property type="nucleotide sequence ID" value="NZ_JAAIFS010000015.1"/>
</dbReference>